<proteinExistence type="predicted"/>
<sequence>MDISVSGSEVRTDRSSQPPEPDSDATEKSISTDRDSSSNPMGSQTGFNESAQNPSSNPNLDDEDSDKYCTEDQLEEIMLQRLELMYDVAISRLILASGCNKEIAVFALLRNGHCLGSMDPVTNIVNNTMQYLDVLISGSGNLTNIKPVSANLMQLREFSLMYLVCLVRLARPCLTRGDAMWCLIMTDLHLDQAIPMKIAGCPYPNDDGDGDGDCNSSAINMENPLFSELITPSMTVLLKDNAAFLASEYIRLTSSSDVDSDTRGKALSKETLEILSFLNQEGAKIIMKIFHEMNREGDNKDDELLNLIDEMEDLGKQIKDKRKWVNEKEIQVMKRLSDDYKELRKLRMEREESQRIKPKRSGFDVDHPTMKNLIDVEIALRKAVVQLERAEMVVKRLEVENMEIRAEVVAFKLSSSESDKKYFEVSKREKKHLKKYLAWEKERNKLKDDIASEKQKLLELQEEMAKVEAARKTAEAKWREEQEAKKHALACLQQERRLKEETISNNKRIQESLRAKIDLDFKLHEDDIQRLEQELTWVKSLTDSDQDLISLFGANFEDDAIGRFLHGTGDDDDDESDDGNWIDRECKMCLNDEVTVVFLPCAHQVVCGGCNDELVKKADVKCPTCGAQIEERIPVFGSSS</sequence>
<reference evidence="1 2" key="2">
    <citation type="journal article" date="2022" name="Mol. Ecol. Resour.">
        <title>The genomes of chicory, endive, great burdock and yacon provide insights into Asteraceae paleo-polyploidization history and plant inulin production.</title>
        <authorList>
            <person name="Fan W."/>
            <person name="Wang S."/>
            <person name="Wang H."/>
            <person name="Wang A."/>
            <person name="Jiang F."/>
            <person name="Liu H."/>
            <person name="Zhao H."/>
            <person name="Xu D."/>
            <person name="Zhang Y."/>
        </authorList>
    </citation>
    <scope>NUCLEOTIDE SEQUENCE [LARGE SCALE GENOMIC DNA]</scope>
    <source>
        <strain evidence="2">cv. Punajuju</strain>
        <tissue evidence="1">Leaves</tissue>
    </source>
</reference>
<dbReference type="EMBL" id="CM042017">
    <property type="protein sequence ID" value="KAI3689579.1"/>
    <property type="molecule type" value="Genomic_DNA"/>
</dbReference>
<evidence type="ECO:0000313" key="1">
    <source>
        <dbReference type="EMBL" id="KAI3689579.1"/>
    </source>
</evidence>
<accession>A0ACB8YV04</accession>
<gene>
    <name evidence="1" type="ORF">L2E82_47540</name>
</gene>
<organism evidence="1 2">
    <name type="scientific">Cichorium intybus</name>
    <name type="common">Chicory</name>
    <dbReference type="NCBI Taxonomy" id="13427"/>
    <lineage>
        <taxon>Eukaryota</taxon>
        <taxon>Viridiplantae</taxon>
        <taxon>Streptophyta</taxon>
        <taxon>Embryophyta</taxon>
        <taxon>Tracheophyta</taxon>
        <taxon>Spermatophyta</taxon>
        <taxon>Magnoliopsida</taxon>
        <taxon>eudicotyledons</taxon>
        <taxon>Gunneridae</taxon>
        <taxon>Pentapetalae</taxon>
        <taxon>asterids</taxon>
        <taxon>campanulids</taxon>
        <taxon>Asterales</taxon>
        <taxon>Asteraceae</taxon>
        <taxon>Cichorioideae</taxon>
        <taxon>Cichorieae</taxon>
        <taxon>Cichoriinae</taxon>
        <taxon>Cichorium</taxon>
    </lineage>
</organism>
<keyword evidence="2" id="KW-1185">Reference proteome</keyword>
<name>A0ACB8YV04_CICIN</name>
<evidence type="ECO:0000313" key="2">
    <source>
        <dbReference type="Proteomes" id="UP001055811"/>
    </source>
</evidence>
<dbReference type="Proteomes" id="UP001055811">
    <property type="component" value="Linkage Group LG09"/>
</dbReference>
<protein>
    <submittedName>
        <fullName evidence="1">Uncharacterized protein</fullName>
    </submittedName>
</protein>
<comment type="caution">
    <text evidence="1">The sequence shown here is derived from an EMBL/GenBank/DDBJ whole genome shotgun (WGS) entry which is preliminary data.</text>
</comment>
<reference evidence="2" key="1">
    <citation type="journal article" date="2022" name="Mol. Ecol. Resour.">
        <title>The genomes of chicory, endive, great burdock and yacon provide insights into Asteraceae palaeo-polyploidization history and plant inulin production.</title>
        <authorList>
            <person name="Fan W."/>
            <person name="Wang S."/>
            <person name="Wang H."/>
            <person name="Wang A."/>
            <person name="Jiang F."/>
            <person name="Liu H."/>
            <person name="Zhao H."/>
            <person name="Xu D."/>
            <person name="Zhang Y."/>
        </authorList>
    </citation>
    <scope>NUCLEOTIDE SEQUENCE [LARGE SCALE GENOMIC DNA]</scope>
    <source>
        <strain evidence="2">cv. Punajuju</strain>
    </source>
</reference>